<evidence type="ECO:0000313" key="1">
    <source>
        <dbReference type="EMBL" id="VDP71774.1"/>
    </source>
</evidence>
<dbReference type="WBParaSite" id="SCUD_0002030701-mRNA-1">
    <property type="protein sequence ID" value="SCUD_0002030701-mRNA-1"/>
    <property type="gene ID" value="SCUD_0002030701"/>
</dbReference>
<gene>
    <name evidence="1" type="ORF">SCUD_LOCUS20304</name>
</gene>
<keyword evidence="2" id="KW-1185">Reference proteome</keyword>
<accession>A0A183KZ07</accession>
<evidence type="ECO:0000313" key="2">
    <source>
        <dbReference type="Proteomes" id="UP000279833"/>
    </source>
</evidence>
<dbReference type="AlphaFoldDB" id="A0A183KZ07"/>
<name>A0A183KZ07_9TREM</name>
<reference evidence="3" key="1">
    <citation type="submission" date="2016-06" db="UniProtKB">
        <authorList>
            <consortium name="WormBaseParasite"/>
        </authorList>
    </citation>
    <scope>IDENTIFICATION</scope>
</reference>
<sequence length="50" mass="6019">MEQASRDITISKVLLHDHLDYNFGLNYSNLTYFFQIYVKHYEIVVVYVFA</sequence>
<evidence type="ECO:0000313" key="3">
    <source>
        <dbReference type="WBParaSite" id="SCUD_0002030701-mRNA-1"/>
    </source>
</evidence>
<reference evidence="1 2" key="2">
    <citation type="submission" date="2018-11" db="EMBL/GenBank/DDBJ databases">
        <authorList>
            <consortium name="Pathogen Informatics"/>
        </authorList>
    </citation>
    <scope>NUCLEOTIDE SEQUENCE [LARGE SCALE GENOMIC DNA]</scope>
    <source>
        <strain evidence="1">Dakar</strain>
        <strain evidence="2">Dakar, Senegal</strain>
    </source>
</reference>
<proteinExistence type="predicted"/>
<protein>
    <submittedName>
        <fullName evidence="1 3">Uncharacterized protein</fullName>
    </submittedName>
</protein>
<dbReference type="EMBL" id="UZAK01044025">
    <property type="protein sequence ID" value="VDP71774.1"/>
    <property type="molecule type" value="Genomic_DNA"/>
</dbReference>
<organism evidence="3">
    <name type="scientific">Schistosoma curassoni</name>
    <dbReference type="NCBI Taxonomy" id="6186"/>
    <lineage>
        <taxon>Eukaryota</taxon>
        <taxon>Metazoa</taxon>
        <taxon>Spiralia</taxon>
        <taxon>Lophotrochozoa</taxon>
        <taxon>Platyhelminthes</taxon>
        <taxon>Trematoda</taxon>
        <taxon>Digenea</taxon>
        <taxon>Strigeidida</taxon>
        <taxon>Schistosomatoidea</taxon>
        <taxon>Schistosomatidae</taxon>
        <taxon>Schistosoma</taxon>
    </lineage>
</organism>
<dbReference type="Proteomes" id="UP000279833">
    <property type="component" value="Unassembled WGS sequence"/>
</dbReference>